<dbReference type="CDD" id="cd06423">
    <property type="entry name" value="CESA_like"/>
    <property type="match status" value="1"/>
</dbReference>
<dbReference type="SUPFAM" id="SSF53448">
    <property type="entry name" value="Nucleotide-diphospho-sugar transferases"/>
    <property type="match status" value="1"/>
</dbReference>
<accession>A0A0V8IVC3</accession>
<dbReference type="AlphaFoldDB" id="A0A0V8IVC3"/>
<evidence type="ECO:0000256" key="1">
    <source>
        <dbReference type="ARBA" id="ARBA00006739"/>
    </source>
</evidence>
<keyword evidence="2" id="KW-0328">Glycosyltransferase</keyword>
<organism evidence="6 7">
    <name type="scientific">Pseudarthrobacter enclensis</name>
    <dbReference type="NCBI Taxonomy" id="993070"/>
    <lineage>
        <taxon>Bacteria</taxon>
        <taxon>Bacillati</taxon>
        <taxon>Actinomycetota</taxon>
        <taxon>Actinomycetes</taxon>
        <taxon>Micrococcales</taxon>
        <taxon>Micrococcaceae</taxon>
        <taxon>Pseudarthrobacter</taxon>
    </lineage>
</organism>
<keyword evidence="3" id="KW-0808">Transferase</keyword>
<keyword evidence="5" id="KW-0812">Transmembrane</keyword>
<dbReference type="PANTHER" id="PTHR43630">
    <property type="entry name" value="POLY-BETA-1,6-N-ACETYL-D-GLUCOSAMINE SYNTHASE"/>
    <property type="match status" value="1"/>
</dbReference>
<evidence type="ECO:0000256" key="3">
    <source>
        <dbReference type="ARBA" id="ARBA00022679"/>
    </source>
</evidence>
<evidence type="ECO:0000256" key="4">
    <source>
        <dbReference type="SAM" id="MobiDB-lite"/>
    </source>
</evidence>
<dbReference type="Proteomes" id="UP000053199">
    <property type="component" value="Unassembled WGS sequence"/>
</dbReference>
<gene>
    <name evidence="6" type="ORF">AS031_01030</name>
</gene>
<dbReference type="RefSeq" id="WP_058266295.1">
    <property type="nucleotide sequence ID" value="NZ_FMAZ01000001.1"/>
</dbReference>
<keyword evidence="7" id="KW-1185">Reference proteome</keyword>
<dbReference type="Pfam" id="PF13641">
    <property type="entry name" value="Glyco_tranf_2_3"/>
    <property type="match status" value="1"/>
</dbReference>
<dbReference type="GO" id="GO:0016757">
    <property type="term" value="F:glycosyltransferase activity"/>
    <property type="evidence" value="ECO:0007669"/>
    <property type="project" value="UniProtKB-KW"/>
</dbReference>
<reference evidence="6 7" key="1">
    <citation type="journal article" date="2014" name="Arch. Microbiol.">
        <title>Arthrobacter enclensis sp. nov., isolated from sediment sample.</title>
        <authorList>
            <person name="Dastager S.G."/>
            <person name="Liu Q."/>
            <person name="Tang S.K."/>
            <person name="Krishnamurthi S."/>
            <person name="Lee J.C."/>
            <person name="Li W.J."/>
        </authorList>
    </citation>
    <scope>NUCLEOTIDE SEQUENCE [LARGE SCALE GENOMIC DNA]</scope>
    <source>
        <strain evidence="6 7">NIO-1008</strain>
    </source>
</reference>
<dbReference type="Gene3D" id="3.90.550.10">
    <property type="entry name" value="Spore Coat Polysaccharide Biosynthesis Protein SpsA, Chain A"/>
    <property type="match status" value="1"/>
</dbReference>
<comment type="similarity">
    <text evidence="1">Belongs to the glycosyltransferase 2 family.</text>
</comment>
<evidence type="ECO:0000313" key="7">
    <source>
        <dbReference type="Proteomes" id="UP000053199"/>
    </source>
</evidence>
<feature type="compositionally biased region" description="Low complexity" evidence="4">
    <location>
        <begin position="11"/>
        <end position="23"/>
    </location>
</feature>
<feature type="transmembrane region" description="Helical" evidence="5">
    <location>
        <begin position="299"/>
        <end position="323"/>
    </location>
</feature>
<keyword evidence="5" id="KW-1133">Transmembrane helix</keyword>
<comment type="caution">
    <text evidence="6">The sequence shown here is derived from an EMBL/GenBank/DDBJ whole genome shotgun (WGS) entry which is preliminary data.</text>
</comment>
<dbReference type="PANTHER" id="PTHR43630:SF1">
    <property type="entry name" value="POLY-BETA-1,6-N-ACETYL-D-GLUCOSAMINE SYNTHASE"/>
    <property type="match status" value="1"/>
</dbReference>
<keyword evidence="5" id="KW-0472">Membrane</keyword>
<sequence>MQSTLLPHPAGPSGSPGSASYPAATLTAGTMPARTSRQGVLRVVVLVPAYNEAGSIGATLDGLMHQSRPADLVVVVPNGCTDGTAEEARKYPVTVMELPRLEHRKSEALNRAWAQYAYDADVVVCLDADTVLPPNALEAWEREFAGRRSARLGGSSSKFTMQDPGFLSRLQKAEFATWTDTALRRKQTSVLAGTGCAINNAVLREIAARPDREGPWVYTSQVEDFELTYRIRELGYICQVSPDVRAYTDSMKTIKALWGQRMKWQVGTVEDLLDLGVNRLTLRDWGQQAMGLLGVFLKALWIAVMVLSFALGVFKFILFWWLVPVLFVSLDIKRALRIPHRDWKDIVLAATFFPQELFMWLRSGWFLASWCAVLKTKITRRRIDRWEAQYTAEDIQ</sequence>
<dbReference type="EMBL" id="LNQM01000001">
    <property type="protein sequence ID" value="KSU78668.1"/>
    <property type="molecule type" value="Genomic_DNA"/>
</dbReference>
<evidence type="ECO:0000256" key="5">
    <source>
        <dbReference type="SAM" id="Phobius"/>
    </source>
</evidence>
<protein>
    <recommendedName>
        <fullName evidence="8">Glycosyl transferase</fullName>
    </recommendedName>
</protein>
<dbReference type="STRING" id="993070.AS031_01030"/>
<evidence type="ECO:0008006" key="8">
    <source>
        <dbReference type="Google" id="ProtNLM"/>
    </source>
</evidence>
<name>A0A0V8IVC3_9MICC</name>
<proteinExistence type="inferred from homology"/>
<dbReference type="InterPro" id="IPR029044">
    <property type="entry name" value="Nucleotide-diphossugar_trans"/>
</dbReference>
<evidence type="ECO:0000313" key="6">
    <source>
        <dbReference type="EMBL" id="KSU78668.1"/>
    </source>
</evidence>
<feature type="region of interest" description="Disordered" evidence="4">
    <location>
        <begin position="1"/>
        <end position="23"/>
    </location>
</feature>
<evidence type="ECO:0000256" key="2">
    <source>
        <dbReference type="ARBA" id="ARBA00022676"/>
    </source>
</evidence>